<feature type="transmembrane region" description="Helical" evidence="1">
    <location>
        <begin position="50"/>
        <end position="66"/>
    </location>
</feature>
<keyword evidence="1" id="KW-0812">Transmembrane</keyword>
<dbReference type="EMBL" id="MPUH01000203">
    <property type="protein sequence ID" value="OMJ86529.1"/>
    <property type="molecule type" value="Genomic_DNA"/>
</dbReference>
<comment type="caution">
    <text evidence="2">The sequence shown here is derived from an EMBL/GenBank/DDBJ whole genome shotgun (WGS) entry which is preliminary data.</text>
</comment>
<organism evidence="2 3">
    <name type="scientific">Stentor coeruleus</name>
    <dbReference type="NCBI Taxonomy" id="5963"/>
    <lineage>
        <taxon>Eukaryota</taxon>
        <taxon>Sar</taxon>
        <taxon>Alveolata</taxon>
        <taxon>Ciliophora</taxon>
        <taxon>Postciliodesmatophora</taxon>
        <taxon>Heterotrichea</taxon>
        <taxon>Heterotrichida</taxon>
        <taxon>Stentoridae</taxon>
        <taxon>Stentor</taxon>
    </lineage>
</organism>
<dbReference type="AlphaFoldDB" id="A0A1R2CC01"/>
<name>A0A1R2CC01_9CILI</name>
<evidence type="ECO:0000313" key="2">
    <source>
        <dbReference type="EMBL" id="OMJ86529.1"/>
    </source>
</evidence>
<keyword evidence="1" id="KW-1133">Transmembrane helix</keyword>
<dbReference type="InterPro" id="IPR006461">
    <property type="entry name" value="PLAC_motif_containing"/>
</dbReference>
<dbReference type="PANTHER" id="PTHR15907">
    <property type="entry name" value="DUF614 FAMILY PROTEIN-RELATED"/>
    <property type="match status" value="1"/>
</dbReference>
<protein>
    <submittedName>
        <fullName evidence="2">Uncharacterized protein</fullName>
    </submittedName>
</protein>
<keyword evidence="3" id="KW-1185">Reference proteome</keyword>
<accession>A0A1R2CC01</accession>
<reference evidence="2 3" key="1">
    <citation type="submission" date="2016-11" db="EMBL/GenBank/DDBJ databases">
        <title>The macronuclear genome of Stentor coeruleus: a giant cell with tiny introns.</title>
        <authorList>
            <person name="Slabodnick M."/>
            <person name="Ruby J.G."/>
            <person name="Reiff S.B."/>
            <person name="Swart E.C."/>
            <person name="Gosai S."/>
            <person name="Prabakaran S."/>
            <person name="Witkowska E."/>
            <person name="Larue G.E."/>
            <person name="Fisher S."/>
            <person name="Freeman R.M."/>
            <person name="Gunawardena J."/>
            <person name="Chu W."/>
            <person name="Stover N.A."/>
            <person name="Gregory B.D."/>
            <person name="Nowacki M."/>
            <person name="Derisi J."/>
            <person name="Roy S.W."/>
            <person name="Marshall W.F."/>
            <person name="Sood P."/>
        </authorList>
    </citation>
    <scope>NUCLEOTIDE SEQUENCE [LARGE SCALE GENOMIC DNA]</scope>
    <source>
        <strain evidence="2">WM001</strain>
    </source>
</reference>
<feature type="transmembrane region" description="Helical" evidence="1">
    <location>
        <begin position="20"/>
        <end position="38"/>
    </location>
</feature>
<dbReference type="Proteomes" id="UP000187209">
    <property type="component" value="Unassembled WGS sequence"/>
</dbReference>
<dbReference type="NCBIfam" id="TIGR01571">
    <property type="entry name" value="A_thal_Cys_rich"/>
    <property type="match status" value="1"/>
</dbReference>
<evidence type="ECO:0000313" key="3">
    <source>
        <dbReference type="Proteomes" id="UP000187209"/>
    </source>
</evidence>
<gene>
    <name evidence="2" type="ORF">SteCoe_11945</name>
</gene>
<keyword evidence="1" id="KW-0472">Membrane</keyword>
<evidence type="ECO:0000256" key="1">
    <source>
        <dbReference type="SAM" id="Phobius"/>
    </source>
</evidence>
<proteinExistence type="predicted"/>
<sequence length="111" mass="12786">MSESQNWHKDLCSCFDATPICLMNFCCPIIGAGITQYIAHRNIPGLNESLSLYLALTCCCLGNAINRKRMRSKLKLGGNFICDCIFYIFYCHTCMVVQEYQEVNWHILNKY</sequence>
<dbReference type="Pfam" id="PF04749">
    <property type="entry name" value="PLAC8"/>
    <property type="match status" value="1"/>
</dbReference>